<protein>
    <recommendedName>
        <fullName evidence="4">t-SNARE coiled-coil homology domain-containing protein</fullName>
    </recommendedName>
</protein>
<dbReference type="SUPFAM" id="SSF58038">
    <property type="entry name" value="SNARE fusion complex"/>
    <property type="match status" value="1"/>
</dbReference>
<dbReference type="OrthoDB" id="3063237at2759"/>
<sequence>MSFSAREELLGDRKPNSNSSTYGSVNEAAISAEERLEQQRQSLLAQNGSLEDLSTGVESVRRIAGIMHEEVDSQNVILDDITRGMDRASQRVVTADRGVEGSAQSPYNIRSFCLLLWPLVLLIILVIEAIVHFIF</sequence>
<evidence type="ECO:0000313" key="6">
    <source>
        <dbReference type="Proteomes" id="UP000247409"/>
    </source>
</evidence>
<evidence type="ECO:0000256" key="3">
    <source>
        <dbReference type="SAM" id="Phobius"/>
    </source>
</evidence>
<gene>
    <name evidence="5" type="ORF">BWQ96_01951</name>
</gene>
<evidence type="ECO:0000313" key="5">
    <source>
        <dbReference type="EMBL" id="PXF48262.1"/>
    </source>
</evidence>
<keyword evidence="1" id="KW-0175">Coiled coil</keyword>
<dbReference type="CDD" id="cd15841">
    <property type="entry name" value="SNARE_Qc"/>
    <property type="match status" value="1"/>
</dbReference>
<feature type="transmembrane region" description="Helical" evidence="3">
    <location>
        <begin position="112"/>
        <end position="134"/>
    </location>
</feature>
<accession>A0A2V3J2D2</accession>
<keyword evidence="6" id="KW-1185">Reference proteome</keyword>
<comment type="caution">
    <text evidence="5">The sequence shown here is derived from an EMBL/GenBank/DDBJ whole genome shotgun (WGS) entry which is preliminary data.</text>
</comment>
<name>A0A2V3J2D2_9FLOR</name>
<dbReference type="Gene3D" id="1.20.5.110">
    <property type="match status" value="1"/>
</dbReference>
<keyword evidence="3" id="KW-1133">Transmembrane helix</keyword>
<reference evidence="5 6" key="1">
    <citation type="journal article" date="2018" name="Mol. Biol. Evol.">
        <title>Analysis of the draft genome of the red seaweed Gracilariopsis chorda provides insights into genome size evolution in Rhodophyta.</title>
        <authorList>
            <person name="Lee J."/>
            <person name="Yang E.C."/>
            <person name="Graf L."/>
            <person name="Yang J.H."/>
            <person name="Qiu H."/>
            <person name="Zel Zion U."/>
            <person name="Chan C.X."/>
            <person name="Stephens T.G."/>
            <person name="Weber A.P.M."/>
            <person name="Boo G.H."/>
            <person name="Boo S.M."/>
            <person name="Kim K.M."/>
            <person name="Shin Y."/>
            <person name="Jung M."/>
            <person name="Lee S.J."/>
            <person name="Yim H.S."/>
            <person name="Lee J.H."/>
            <person name="Bhattacharya D."/>
            <person name="Yoon H.S."/>
        </authorList>
    </citation>
    <scope>NUCLEOTIDE SEQUENCE [LARGE SCALE GENOMIC DNA]</scope>
    <source>
        <strain evidence="5 6">SKKU-2015</strain>
        <tissue evidence="5">Whole body</tissue>
    </source>
</reference>
<dbReference type="Proteomes" id="UP000247409">
    <property type="component" value="Unassembled WGS sequence"/>
</dbReference>
<dbReference type="PROSITE" id="PS50192">
    <property type="entry name" value="T_SNARE"/>
    <property type="match status" value="1"/>
</dbReference>
<dbReference type="SMART" id="SM00397">
    <property type="entry name" value="t_SNARE"/>
    <property type="match status" value="1"/>
</dbReference>
<keyword evidence="3" id="KW-0472">Membrane</keyword>
<proteinExistence type="predicted"/>
<evidence type="ECO:0000256" key="1">
    <source>
        <dbReference type="SAM" id="Coils"/>
    </source>
</evidence>
<evidence type="ECO:0000256" key="2">
    <source>
        <dbReference type="SAM" id="MobiDB-lite"/>
    </source>
</evidence>
<keyword evidence="3" id="KW-0812">Transmembrane</keyword>
<feature type="region of interest" description="Disordered" evidence="2">
    <location>
        <begin position="1"/>
        <end position="25"/>
    </location>
</feature>
<feature type="coiled-coil region" evidence="1">
    <location>
        <begin position="26"/>
        <end position="53"/>
    </location>
</feature>
<dbReference type="AlphaFoldDB" id="A0A2V3J2D2"/>
<feature type="domain" description="T-SNARE coiled-coil homology" evidence="4">
    <location>
        <begin position="40"/>
        <end position="102"/>
    </location>
</feature>
<organism evidence="5 6">
    <name type="scientific">Gracilariopsis chorda</name>
    <dbReference type="NCBI Taxonomy" id="448386"/>
    <lineage>
        <taxon>Eukaryota</taxon>
        <taxon>Rhodophyta</taxon>
        <taxon>Florideophyceae</taxon>
        <taxon>Rhodymeniophycidae</taxon>
        <taxon>Gracilariales</taxon>
        <taxon>Gracilariaceae</taxon>
        <taxon>Gracilariopsis</taxon>
    </lineage>
</organism>
<dbReference type="InterPro" id="IPR000727">
    <property type="entry name" value="T_SNARE_dom"/>
</dbReference>
<dbReference type="EMBL" id="NBIV01000015">
    <property type="protein sequence ID" value="PXF48262.1"/>
    <property type="molecule type" value="Genomic_DNA"/>
</dbReference>
<evidence type="ECO:0000259" key="4">
    <source>
        <dbReference type="PROSITE" id="PS50192"/>
    </source>
</evidence>
<feature type="compositionally biased region" description="Basic and acidic residues" evidence="2">
    <location>
        <begin position="1"/>
        <end position="15"/>
    </location>
</feature>